<gene>
    <name evidence="1" type="ORF">MDA_GLEAN10002333</name>
</gene>
<evidence type="ECO:0000313" key="2">
    <source>
        <dbReference type="Proteomes" id="UP000010556"/>
    </source>
</evidence>
<organism evidence="1 2">
    <name type="scientific">Myotis davidii</name>
    <name type="common">David's myotis</name>
    <dbReference type="NCBI Taxonomy" id="225400"/>
    <lineage>
        <taxon>Eukaryota</taxon>
        <taxon>Metazoa</taxon>
        <taxon>Chordata</taxon>
        <taxon>Craniata</taxon>
        <taxon>Vertebrata</taxon>
        <taxon>Euteleostomi</taxon>
        <taxon>Mammalia</taxon>
        <taxon>Eutheria</taxon>
        <taxon>Laurasiatheria</taxon>
        <taxon>Chiroptera</taxon>
        <taxon>Yangochiroptera</taxon>
        <taxon>Vespertilionidae</taxon>
        <taxon>Myotis</taxon>
    </lineage>
</organism>
<keyword evidence="2" id="KW-1185">Reference proteome</keyword>
<dbReference type="AlphaFoldDB" id="L5LVT8"/>
<evidence type="ECO:0000313" key="1">
    <source>
        <dbReference type="EMBL" id="ELK29568.1"/>
    </source>
</evidence>
<proteinExistence type="predicted"/>
<dbReference type="Proteomes" id="UP000010556">
    <property type="component" value="Unassembled WGS sequence"/>
</dbReference>
<name>L5LVT8_MYODS</name>
<reference evidence="2" key="1">
    <citation type="journal article" date="2013" name="Science">
        <title>Comparative analysis of bat genomes provides insight into the evolution of flight and immunity.</title>
        <authorList>
            <person name="Zhang G."/>
            <person name="Cowled C."/>
            <person name="Shi Z."/>
            <person name="Huang Z."/>
            <person name="Bishop-Lilly K.A."/>
            <person name="Fang X."/>
            <person name="Wynne J.W."/>
            <person name="Xiong Z."/>
            <person name="Baker M.L."/>
            <person name="Zhao W."/>
            <person name="Tachedjian M."/>
            <person name="Zhu Y."/>
            <person name="Zhou P."/>
            <person name="Jiang X."/>
            <person name="Ng J."/>
            <person name="Yang L."/>
            <person name="Wu L."/>
            <person name="Xiao J."/>
            <person name="Feng Y."/>
            <person name="Chen Y."/>
            <person name="Sun X."/>
            <person name="Zhang Y."/>
            <person name="Marsh G.A."/>
            <person name="Crameri G."/>
            <person name="Broder C.C."/>
            <person name="Frey K.G."/>
            <person name="Wang L.F."/>
            <person name="Wang J."/>
        </authorList>
    </citation>
    <scope>NUCLEOTIDE SEQUENCE [LARGE SCALE GENOMIC DNA]</scope>
</reference>
<sequence>MAELNKRGRVLVNDAQKVMEGQQERLKRQHECLERQHWTRTKFQKHQEHILALRLMKWSCSREGEMSGLMPKVPRVSLQRLDLDLTAASQPPVVKVFPGSTTKGSNLMVIEPGAAAAAARQPGTALGTPGA</sequence>
<protein>
    <submittedName>
        <fullName evidence="1">Transcription intermediary factor 1-beta</fullName>
    </submittedName>
</protein>
<dbReference type="EMBL" id="KB107952">
    <property type="protein sequence ID" value="ELK29568.1"/>
    <property type="molecule type" value="Genomic_DNA"/>
</dbReference>
<accession>L5LVT8</accession>